<dbReference type="EMBL" id="JAPFFF010000009">
    <property type="protein sequence ID" value="KAK8883222.1"/>
    <property type="molecule type" value="Genomic_DNA"/>
</dbReference>
<dbReference type="Proteomes" id="UP001470230">
    <property type="component" value="Unassembled WGS sequence"/>
</dbReference>
<comment type="caution">
    <text evidence="1">The sequence shown here is derived from an EMBL/GenBank/DDBJ whole genome shotgun (WGS) entry which is preliminary data.</text>
</comment>
<keyword evidence="2" id="KW-1185">Reference proteome</keyword>
<dbReference type="Gene3D" id="2.60.60.30">
    <property type="entry name" value="sav2460 like domains"/>
    <property type="match status" value="1"/>
</dbReference>
<proteinExistence type="predicted"/>
<sequence>MTLNIHLYDLSCKTILNNAKVFCQISSILPIKQVIGKTKSVPLSNKISFDESFITNNIFMNKVEFIIFLDSVIDGCSQICKFIYCITSNSNSPKSDSKIMLENEEKGVKLSFSLTWTNNSPIQRNEVEGLDQNDPESSQYKIDDFLSFSVTTNGQHQIALIHVSSDQKTLQISCPHFSYSKSIIFQSNENTSSVLIDVHKTFPSFQFFFVAIQVQKTENDKIDISFSKNSSLKQFYKRTINNINSKHMYVPISFSLMSSTNLDDSPIICEIESIDQIFENVSIQNIYKQEIISGILKSRKLDVKLLFNGLLFTGDLSFNENLDALRLFLKHSSDGKIDMSFSAVNESGSLDDTCFFNKPLILNKTIGLSTQKYHCYAEYSMIDLSNISKKITSIIVTLTSFVGKPLSKFNSIEITLTDKNEKLITTIPITIDDDLPGFVVGIIQRNEKNWEFKYVGTSCDCKVPNLAAKSLLTSSCSIDEEVEWKDDV</sequence>
<evidence type="ECO:0000313" key="2">
    <source>
        <dbReference type="Proteomes" id="UP001470230"/>
    </source>
</evidence>
<accession>A0ABR2JWG7</accession>
<protein>
    <recommendedName>
        <fullName evidence="3">C2 domain-containing protein</fullName>
    </recommendedName>
</protein>
<gene>
    <name evidence="1" type="ORF">M9Y10_045873</name>
</gene>
<organism evidence="1 2">
    <name type="scientific">Tritrichomonas musculus</name>
    <dbReference type="NCBI Taxonomy" id="1915356"/>
    <lineage>
        <taxon>Eukaryota</taxon>
        <taxon>Metamonada</taxon>
        <taxon>Parabasalia</taxon>
        <taxon>Tritrichomonadida</taxon>
        <taxon>Tritrichomonadidae</taxon>
        <taxon>Tritrichomonas</taxon>
    </lineage>
</organism>
<name>A0ABR2JWG7_9EUKA</name>
<evidence type="ECO:0008006" key="3">
    <source>
        <dbReference type="Google" id="ProtNLM"/>
    </source>
</evidence>
<evidence type="ECO:0000313" key="1">
    <source>
        <dbReference type="EMBL" id="KAK8883222.1"/>
    </source>
</evidence>
<reference evidence="1 2" key="1">
    <citation type="submission" date="2024-04" db="EMBL/GenBank/DDBJ databases">
        <title>Tritrichomonas musculus Genome.</title>
        <authorList>
            <person name="Alves-Ferreira E."/>
            <person name="Grigg M."/>
            <person name="Lorenzi H."/>
            <person name="Galac M."/>
        </authorList>
    </citation>
    <scope>NUCLEOTIDE SEQUENCE [LARGE SCALE GENOMIC DNA]</scope>
    <source>
        <strain evidence="1 2">EAF2021</strain>
    </source>
</reference>